<comment type="caution">
    <text evidence="1">The sequence shown here is derived from an EMBL/GenBank/DDBJ whole genome shotgun (WGS) entry which is preliminary data.</text>
</comment>
<reference evidence="1" key="1">
    <citation type="submission" date="2021-06" db="EMBL/GenBank/DDBJ databases">
        <authorList>
            <person name="Kallberg Y."/>
            <person name="Tangrot J."/>
            <person name="Rosling A."/>
        </authorList>
    </citation>
    <scope>NUCLEOTIDE SEQUENCE</scope>
    <source>
        <strain evidence="1">87-6 pot B 2015</strain>
    </source>
</reference>
<gene>
    <name evidence="1" type="ORF">FMOSSE_LOCUS8825</name>
</gene>
<sequence>MAMEIKKIDNVINKDVRSIEIDDKIIFESNKRIYATDEINDPLEHIVKGRLANKRLKFSIEIFSKKVIII</sequence>
<dbReference type="EMBL" id="CAJVPP010002402">
    <property type="protein sequence ID" value="CAG8598628.1"/>
    <property type="molecule type" value="Genomic_DNA"/>
</dbReference>
<protein>
    <submittedName>
        <fullName evidence="1">13589_t:CDS:1</fullName>
    </submittedName>
</protein>
<dbReference type="AlphaFoldDB" id="A0A9N9CG32"/>
<dbReference type="Proteomes" id="UP000789375">
    <property type="component" value="Unassembled WGS sequence"/>
</dbReference>
<name>A0A9N9CG32_FUNMO</name>
<evidence type="ECO:0000313" key="2">
    <source>
        <dbReference type="Proteomes" id="UP000789375"/>
    </source>
</evidence>
<proteinExistence type="predicted"/>
<keyword evidence="2" id="KW-1185">Reference proteome</keyword>
<accession>A0A9N9CG32</accession>
<evidence type="ECO:0000313" key="1">
    <source>
        <dbReference type="EMBL" id="CAG8598628.1"/>
    </source>
</evidence>
<organism evidence="1 2">
    <name type="scientific">Funneliformis mosseae</name>
    <name type="common">Endomycorrhizal fungus</name>
    <name type="synonym">Glomus mosseae</name>
    <dbReference type="NCBI Taxonomy" id="27381"/>
    <lineage>
        <taxon>Eukaryota</taxon>
        <taxon>Fungi</taxon>
        <taxon>Fungi incertae sedis</taxon>
        <taxon>Mucoromycota</taxon>
        <taxon>Glomeromycotina</taxon>
        <taxon>Glomeromycetes</taxon>
        <taxon>Glomerales</taxon>
        <taxon>Glomeraceae</taxon>
        <taxon>Funneliformis</taxon>
    </lineage>
</organism>